<sequence>MSTVSRRPSDAFFVVSVVTLLSTASAAAQETSPPTQSPPPAADAGTPGAAEAPPAELSPEELEEIQKALGADTKSAQQNAPTGTSTAPQSSPQGNTLSVPGVTSSGTNFLDLSFILDVAGAAFSSKEPLQTGGHDPTKNGFNLQQLELSIGSVVDPYFRFDSNLVFSQFGVEIEEAYGTTLALPANLQVRAGQFLTKFGRLNPTHPHAWDFVDQPFAIGRVFGSEGNRGLGTEVSWLTPLPWYVELIGSATDATGEGTARSFLGASDERVLSPLDLQLTGVVKQFFPLSDNVSLMWGLSAATGPNASGYRNRTDVYGTDVYLRYRPITEASTTLITFQAEGFYRRRQVPGDVLTDFNAYAQAAWRFSQRWATAARYELGTPAKGEGGATVTDPLDPEWTKDRQRVSANVTFWPTEFSRLRLQGAMDRAGWRDSPDYSVFLALELVTGAHGAHAF</sequence>
<evidence type="ECO:0000256" key="1">
    <source>
        <dbReference type="SAM" id="MobiDB-lite"/>
    </source>
</evidence>
<proteinExistence type="predicted"/>
<feature type="compositionally biased region" description="Low complexity" evidence="1">
    <location>
        <begin position="42"/>
        <end position="57"/>
    </location>
</feature>
<dbReference type="RefSeq" id="WP_206728938.1">
    <property type="nucleotide sequence ID" value="NZ_CP071090.1"/>
</dbReference>
<reference evidence="3 4" key="1">
    <citation type="submission" date="2021-02" db="EMBL/GenBank/DDBJ databases">
        <title>De Novo genome assembly of isolated myxobacteria.</title>
        <authorList>
            <person name="Stevens D.C."/>
        </authorList>
    </citation>
    <scope>NUCLEOTIDE SEQUENCE [LARGE SCALE GENOMIC DNA]</scope>
    <source>
        <strain evidence="4">SCPEA02</strain>
    </source>
</reference>
<name>A0ABX7PAH5_9BACT</name>
<evidence type="ECO:0000313" key="3">
    <source>
        <dbReference type="EMBL" id="QSQ27417.1"/>
    </source>
</evidence>
<feature type="compositionally biased region" description="Low complexity" evidence="1">
    <location>
        <begin position="25"/>
        <end position="34"/>
    </location>
</feature>
<gene>
    <name evidence="3" type="ORF">JY651_21985</name>
</gene>
<keyword evidence="4" id="KW-1185">Reference proteome</keyword>
<protein>
    <submittedName>
        <fullName evidence="3">Zinc-regulated TonB-dependent outer membrane receptor</fullName>
    </submittedName>
</protein>
<dbReference type="EMBL" id="CP071090">
    <property type="protein sequence ID" value="QSQ27417.1"/>
    <property type="molecule type" value="Genomic_DNA"/>
</dbReference>
<feature type="compositionally biased region" description="Polar residues" evidence="1">
    <location>
        <begin position="74"/>
        <end position="102"/>
    </location>
</feature>
<organism evidence="3 4">
    <name type="scientific">Pyxidicoccus parkwayensis</name>
    <dbReference type="NCBI Taxonomy" id="2813578"/>
    <lineage>
        <taxon>Bacteria</taxon>
        <taxon>Pseudomonadati</taxon>
        <taxon>Myxococcota</taxon>
        <taxon>Myxococcia</taxon>
        <taxon>Myxococcales</taxon>
        <taxon>Cystobacterineae</taxon>
        <taxon>Myxococcaceae</taxon>
        <taxon>Pyxidicoccus</taxon>
    </lineage>
</organism>
<keyword evidence="3" id="KW-0675">Receptor</keyword>
<feature type="signal peptide" evidence="2">
    <location>
        <begin position="1"/>
        <end position="28"/>
    </location>
</feature>
<dbReference type="InterPro" id="IPR023614">
    <property type="entry name" value="Porin_dom_sf"/>
</dbReference>
<accession>A0ABX7PAH5</accession>
<feature type="region of interest" description="Disordered" evidence="1">
    <location>
        <begin position="25"/>
        <end position="102"/>
    </location>
</feature>
<evidence type="ECO:0000313" key="4">
    <source>
        <dbReference type="Proteomes" id="UP000662747"/>
    </source>
</evidence>
<feature type="chain" id="PRO_5046366113" evidence="2">
    <location>
        <begin position="29"/>
        <end position="454"/>
    </location>
</feature>
<keyword evidence="2" id="KW-0732">Signal</keyword>
<evidence type="ECO:0000256" key="2">
    <source>
        <dbReference type="SAM" id="SignalP"/>
    </source>
</evidence>
<dbReference type="Gene3D" id="2.40.160.10">
    <property type="entry name" value="Porin"/>
    <property type="match status" value="1"/>
</dbReference>
<dbReference type="Proteomes" id="UP000662747">
    <property type="component" value="Chromosome"/>
</dbReference>